<dbReference type="Gene3D" id="3.90.550.10">
    <property type="entry name" value="Spore Coat Polysaccharide Biosynthesis Protein SpsA, Chain A"/>
    <property type="match status" value="1"/>
</dbReference>
<comment type="caution">
    <text evidence="4">The sequence shown here is derived from an EMBL/GenBank/DDBJ whole genome shotgun (WGS) entry which is preliminary data.</text>
</comment>
<dbReference type="RefSeq" id="WP_309957192.1">
    <property type="nucleotide sequence ID" value="NZ_JAVDUJ010000001.1"/>
</dbReference>
<dbReference type="InterPro" id="IPR001173">
    <property type="entry name" value="Glyco_trans_2-like"/>
</dbReference>
<keyword evidence="5" id="KW-1185">Reference proteome</keyword>
<dbReference type="CDD" id="cd00761">
    <property type="entry name" value="Glyco_tranf_GTA_type"/>
    <property type="match status" value="1"/>
</dbReference>
<sequence>MKKIISFVVPCYNSAAYMDACIKSLLGGPDIEVIIVNDGSTKDNTAEKADAWAARYPDIIRVVHQENAGHGGAVMAGLRAASGIYFKVVDSDDWLDTHARDVLLSKLRNFIQNEQNVDLVITNYVYEHVASGSQKVIRYRGALPTNRLIDWQGIGRFSIGQHILMHSATFRTKVLRDSGLELPKHTFYVDNIYVFHTLPHVKSLFYLPVDLYRYFIGREDQSVNESVMVGRLDQQMRVTKLLISDYHIPAEIESPKLAKYMMHFLSLIVAASSSLANVSPHADAAELKAQMWRDIFAHDEKMAQKIARNPLVFGANLKTPAGKKLAISLYRIAQKLYRFN</sequence>
<evidence type="ECO:0000256" key="2">
    <source>
        <dbReference type="ARBA" id="ARBA00022679"/>
    </source>
</evidence>
<dbReference type="SUPFAM" id="SSF53448">
    <property type="entry name" value="Nucleotide-diphospho-sugar transferases"/>
    <property type="match status" value="1"/>
</dbReference>
<evidence type="ECO:0000313" key="4">
    <source>
        <dbReference type="EMBL" id="MDR6940032.1"/>
    </source>
</evidence>
<organism evidence="4 5">
    <name type="scientific">Arcanobacterium hippocoleae</name>
    <dbReference type="NCBI Taxonomy" id="149017"/>
    <lineage>
        <taxon>Bacteria</taxon>
        <taxon>Bacillati</taxon>
        <taxon>Actinomycetota</taxon>
        <taxon>Actinomycetes</taxon>
        <taxon>Actinomycetales</taxon>
        <taxon>Actinomycetaceae</taxon>
        <taxon>Arcanobacterium</taxon>
    </lineage>
</organism>
<dbReference type="EMBL" id="JAVDUJ010000001">
    <property type="protein sequence ID" value="MDR6940032.1"/>
    <property type="molecule type" value="Genomic_DNA"/>
</dbReference>
<dbReference type="Proteomes" id="UP001266099">
    <property type="component" value="Unassembled WGS sequence"/>
</dbReference>
<protein>
    <submittedName>
        <fullName evidence="4">Glycosyltransferase involved in cell wall biosynthesis</fullName>
    </submittedName>
</protein>
<accession>A0ABU1T3S0</accession>
<gene>
    <name evidence="4" type="ORF">J2S36_001575</name>
</gene>
<evidence type="ECO:0000256" key="1">
    <source>
        <dbReference type="ARBA" id="ARBA00022676"/>
    </source>
</evidence>
<dbReference type="PANTHER" id="PTHR22916:SF51">
    <property type="entry name" value="GLYCOSYLTRANSFERASE EPSH-RELATED"/>
    <property type="match status" value="1"/>
</dbReference>
<keyword evidence="1" id="KW-0328">Glycosyltransferase</keyword>
<keyword evidence="2" id="KW-0808">Transferase</keyword>
<feature type="domain" description="Glycosyltransferase 2-like" evidence="3">
    <location>
        <begin position="6"/>
        <end position="165"/>
    </location>
</feature>
<name>A0ABU1T3S0_9ACTO</name>
<dbReference type="PANTHER" id="PTHR22916">
    <property type="entry name" value="GLYCOSYLTRANSFERASE"/>
    <property type="match status" value="1"/>
</dbReference>
<dbReference type="Pfam" id="PF00535">
    <property type="entry name" value="Glycos_transf_2"/>
    <property type="match status" value="1"/>
</dbReference>
<reference evidence="4 5" key="1">
    <citation type="submission" date="2023-07" db="EMBL/GenBank/DDBJ databases">
        <title>Sequencing the genomes of 1000 actinobacteria strains.</title>
        <authorList>
            <person name="Klenk H.-P."/>
        </authorList>
    </citation>
    <scope>NUCLEOTIDE SEQUENCE [LARGE SCALE GENOMIC DNA]</scope>
    <source>
        <strain evidence="4 5">DSM 15539</strain>
    </source>
</reference>
<dbReference type="InterPro" id="IPR029044">
    <property type="entry name" value="Nucleotide-diphossugar_trans"/>
</dbReference>
<proteinExistence type="predicted"/>
<evidence type="ECO:0000259" key="3">
    <source>
        <dbReference type="Pfam" id="PF00535"/>
    </source>
</evidence>
<evidence type="ECO:0000313" key="5">
    <source>
        <dbReference type="Proteomes" id="UP001266099"/>
    </source>
</evidence>